<dbReference type="GO" id="GO:0047631">
    <property type="term" value="F:ADP-ribose diphosphatase activity"/>
    <property type="evidence" value="ECO:0007669"/>
    <property type="project" value="TreeGrafter"/>
</dbReference>
<dbReference type="PANTHER" id="PTHR16509:SF1">
    <property type="entry name" value="MANGANESE-DEPENDENT ADP-RIBOSE_CDP-ALCOHOL DIPHOSPHATASE"/>
    <property type="match status" value="1"/>
</dbReference>
<dbReference type="PANTHER" id="PTHR16509">
    <property type="match status" value="1"/>
</dbReference>
<reference evidence="2 3" key="1">
    <citation type="submission" date="2016-07" db="EMBL/GenBank/DDBJ databases">
        <title>Complete genome sequence of Bradyrhizobium icense LMTR 13T, a potential inoculant strain isolated from lima bean (Phaseolus lunatus) in Peru.</title>
        <authorList>
            <person name="Ormeno-Orrillo E."/>
            <person name="Duran D."/>
            <person name="Rogel M.A."/>
            <person name="Rey L."/>
            <person name="Imperial J."/>
            <person name="Ruiz-Argueso T."/>
            <person name="Martinez-Romero E."/>
        </authorList>
    </citation>
    <scope>NUCLEOTIDE SEQUENCE [LARGE SCALE GENOMIC DNA]</scope>
    <source>
        <strain evidence="2 3">LMTR 13</strain>
    </source>
</reference>
<dbReference type="KEGG" id="bic:LMTR13_05770"/>
<name>A0A1B1UR95_9BRAD</name>
<dbReference type="GO" id="GO:0030145">
    <property type="term" value="F:manganese ion binding"/>
    <property type="evidence" value="ECO:0007669"/>
    <property type="project" value="TreeGrafter"/>
</dbReference>
<gene>
    <name evidence="2" type="ORF">LMTR13_05770</name>
</gene>
<dbReference type="Gene3D" id="3.60.21.10">
    <property type="match status" value="1"/>
</dbReference>
<dbReference type="STRING" id="1274631.LMTR13_05770"/>
<dbReference type="GO" id="GO:0008663">
    <property type="term" value="F:2',3'-cyclic-nucleotide 2'-phosphodiesterase activity"/>
    <property type="evidence" value="ECO:0007669"/>
    <property type="project" value="TreeGrafter"/>
</dbReference>
<dbReference type="RefSeq" id="WP_065732457.1">
    <property type="nucleotide sequence ID" value="NZ_CP016428.1"/>
</dbReference>
<dbReference type="SUPFAM" id="SSF56300">
    <property type="entry name" value="Metallo-dependent phosphatases"/>
    <property type="match status" value="1"/>
</dbReference>
<accession>A0A1B1UR95</accession>
<evidence type="ECO:0000313" key="3">
    <source>
        <dbReference type="Proteomes" id="UP000092839"/>
    </source>
</evidence>
<dbReference type="Pfam" id="PF00149">
    <property type="entry name" value="Metallophos"/>
    <property type="match status" value="1"/>
</dbReference>
<evidence type="ECO:0000313" key="2">
    <source>
        <dbReference type="EMBL" id="ANW05327.1"/>
    </source>
</evidence>
<proteinExistence type="predicted"/>
<dbReference type="GO" id="GO:0047734">
    <property type="term" value="F:CDP-glycerol diphosphatase activity"/>
    <property type="evidence" value="ECO:0007669"/>
    <property type="project" value="TreeGrafter"/>
</dbReference>
<evidence type="ECO:0000259" key="1">
    <source>
        <dbReference type="Pfam" id="PF00149"/>
    </source>
</evidence>
<dbReference type="Proteomes" id="UP000092839">
    <property type="component" value="Chromosome"/>
</dbReference>
<organism evidence="2 3">
    <name type="scientific">Bradyrhizobium icense</name>
    <dbReference type="NCBI Taxonomy" id="1274631"/>
    <lineage>
        <taxon>Bacteria</taxon>
        <taxon>Pseudomonadati</taxon>
        <taxon>Pseudomonadota</taxon>
        <taxon>Alphaproteobacteria</taxon>
        <taxon>Hyphomicrobiales</taxon>
        <taxon>Nitrobacteraceae</taxon>
        <taxon>Bradyrhizobium</taxon>
    </lineage>
</organism>
<dbReference type="AlphaFoldDB" id="A0A1B1UR95"/>
<feature type="domain" description="Calcineurin-like phosphoesterase" evidence="1">
    <location>
        <begin position="8"/>
        <end position="226"/>
    </location>
</feature>
<protein>
    <submittedName>
        <fullName evidence="2">Phosphatase</fullName>
    </submittedName>
</protein>
<keyword evidence="3" id="KW-1185">Reference proteome</keyword>
<dbReference type="InterPro" id="IPR029052">
    <property type="entry name" value="Metallo-depent_PP-like"/>
</dbReference>
<dbReference type="EMBL" id="CP016428">
    <property type="protein sequence ID" value="ANW05327.1"/>
    <property type="molecule type" value="Genomic_DNA"/>
</dbReference>
<sequence>MTGSPLFRFGVVADPQYAPIAPSGTRYFSNTLWKLSEAIKVFNREDLAFVVTLGDIIDREWGSYAHLLPLYKALAHPNFFVLGNHDYYVAGDYLNSVLQTLGLRRAYYDFLGGGHRFIVVDGNEISLFANAKGTENYAAANRRISTMKAAGACNAHDVNGGISDEQFAWIQQVMNKAKAAGERVIVMGHYPIYPVHDLNLWDDTRLVDLLTSYDNFLLYINGHNHAGNFGAIGRKYFVNFKGMVETPTTTAFSIVQVYDNRIDIRAFGAEEPRTLSL</sequence>
<dbReference type="InterPro" id="IPR004843">
    <property type="entry name" value="Calcineurin-like_PHP"/>
</dbReference>